<feature type="compositionally biased region" description="Low complexity" evidence="1">
    <location>
        <begin position="20"/>
        <end position="29"/>
    </location>
</feature>
<proteinExistence type="predicted"/>
<gene>
    <name evidence="2" type="ORF">AVDCRST_MAG42-740</name>
</gene>
<reference evidence="2" key="1">
    <citation type="submission" date="2020-02" db="EMBL/GenBank/DDBJ databases">
        <authorList>
            <person name="Meier V. D."/>
        </authorList>
    </citation>
    <scope>NUCLEOTIDE SEQUENCE</scope>
    <source>
        <strain evidence="2">AVDCRST_MAG42</strain>
    </source>
</reference>
<feature type="compositionally biased region" description="Basic and acidic residues" evidence="1">
    <location>
        <begin position="9"/>
        <end position="19"/>
    </location>
</feature>
<evidence type="ECO:0000256" key="1">
    <source>
        <dbReference type="SAM" id="MobiDB-lite"/>
    </source>
</evidence>
<sequence>AQCHVPSSRLERSGMERSRSATTSTATGSLDFARDDRRV</sequence>
<organism evidence="2">
    <name type="scientific">uncultured Chthoniobacterales bacterium</name>
    <dbReference type="NCBI Taxonomy" id="1836801"/>
    <lineage>
        <taxon>Bacteria</taxon>
        <taxon>Pseudomonadati</taxon>
        <taxon>Verrucomicrobiota</taxon>
        <taxon>Spartobacteria</taxon>
        <taxon>Chthoniobacterales</taxon>
        <taxon>environmental samples</taxon>
    </lineage>
</organism>
<feature type="non-terminal residue" evidence="2">
    <location>
        <position position="1"/>
    </location>
</feature>
<dbReference type="EMBL" id="CADCTA010000043">
    <property type="protein sequence ID" value="CAA9224230.1"/>
    <property type="molecule type" value="Genomic_DNA"/>
</dbReference>
<evidence type="ECO:0000313" key="2">
    <source>
        <dbReference type="EMBL" id="CAA9224230.1"/>
    </source>
</evidence>
<protein>
    <submittedName>
        <fullName evidence="2">Uncharacterized protein</fullName>
    </submittedName>
</protein>
<dbReference type="AlphaFoldDB" id="A0A6J4HGV1"/>
<feature type="region of interest" description="Disordered" evidence="1">
    <location>
        <begin position="1"/>
        <end position="39"/>
    </location>
</feature>
<feature type="non-terminal residue" evidence="2">
    <location>
        <position position="39"/>
    </location>
</feature>
<accession>A0A6J4HGV1</accession>
<name>A0A6J4HGV1_9BACT</name>